<protein>
    <submittedName>
        <fullName evidence="1">Uncharacterized protein</fullName>
    </submittedName>
</protein>
<gene>
    <name evidence="1" type="ORF">J42TS3_34580</name>
</gene>
<comment type="caution">
    <text evidence="1">The sequence shown here is derived from an EMBL/GenBank/DDBJ whole genome shotgun (WGS) entry which is preliminary data.</text>
</comment>
<dbReference type="EMBL" id="BOSL01000011">
    <property type="protein sequence ID" value="GIP54423.1"/>
    <property type="molecule type" value="Genomic_DNA"/>
</dbReference>
<organism evidence="1 2">
    <name type="scientific">Paenibacillus vini</name>
    <dbReference type="NCBI Taxonomy" id="1476024"/>
    <lineage>
        <taxon>Bacteria</taxon>
        <taxon>Bacillati</taxon>
        <taxon>Bacillota</taxon>
        <taxon>Bacilli</taxon>
        <taxon>Bacillales</taxon>
        <taxon>Paenibacillaceae</taxon>
        <taxon>Paenibacillus</taxon>
    </lineage>
</organism>
<reference evidence="1 2" key="1">
    <citation type="submission" date="2021-03" db="EMBL/GenBank/DDBJ databases">
        <title>Antimicrobial resistance genes in bacteria isolated from Japanese honey, and their potential for conferring macrolide and lincosamide resistance in the American foulbrood pathogen Paenibacillus larvae.</title>
        <authorList>
            <person name="Okamoto M."/>
            <person name="Kumagai M."/>
            <person name="Kanamori H."/>
            <person name="Takamatsu D."/>
        </authorList>
    </citation>
    <scope>NUCLEOTIDE SEQUENCE [LARGE SCALE GENOMIC DNA]</scope>
    <source>
        <strain evidence="1 2">J42TS3</strain>
    </source>
</reference>
<accession>A0ABQ4MEJ7</accession>
<dbReference type="Proteomes" id="UP000679992">
    <property type="component" value="Unassembled WGS sequence"/>
</dbReference>
<proteinExistence type="predicted"/>
<sequence>MKEVYYLAAPDGVNTIKPYAVLSLEGDSGGNPWKGLRYLFQIGLYVSMIDAPTSELDSLTTSIANALDKQLLEDEVISSCVALFQGQIGIDIIDDQRDTVQRNLQLSVLYPKPLAEVVPITSDPWLTALTAWTQQALGADWSVYSGNWPPEPKTNSILWRITEMNATPRGSSAYELQKKATAFIQAKDSNQKHAALMQLVESLAAAVKIPIGADDRKFARVITPQVNTRTSADGYAATGEGPLTVTLSRRVSSLAEEAAAPLMQFVHYESHI</sequence>
<evidence type="ECO:0000313" key="2">
    <source>
        <dbReference type="Proteomes" id="UP000679992"/>
    </source>
</evidence>
<keyword evidence="2" id="KW-1185">Reference proteome</keyword>
<evidence type="ECO:0000313" key="1">
    <source>
        <dbReference type="EMBL" id="GIP54423.1"/>
    </source>
</evidence>
<name>A0ABQ4MEJ7_9BACL</name>